<dbReference type="Pfam" id="PF01555">
    <property type="entry name" value="N6_N4_Mtase"/>
    <property type="match status" value="1"/>
</dbReference>
<proteinExistence type="inferred from homology"/>
<dbReference type="Gene3D" id="3.40.50.150">
    <property type="entry name" value="Vaccinia Virus protein VP39"/>
    <property type="match status" value="1"/>
</dbReference>
<dbReference type="PRINTS" id="PR00508">
    <property type="entry name" value="S21N4MTFRASE"/>
</dbReference>
<dbReference type="InterPro" id="IPR002941">
    <property type="entry name" value="DNA_methylase_N4/N6"/>
</dbReference>
<dbReference type="EC" id="2.1.1.-" evidence="3"/>
<dbReference type="GO" id="GO:0008170">
    <property type="term" value="F:N-methyltransferase activity"/>
    <property type="evidence" value="ECO:0007669"/>
    <property type="project" value="InterPro"/>
</dbReference>
<dbReference type="GO" id="GO:0003677">
    <property type="term" value="F:DNA binding"/>
    <property type="evidence" value="ECO:0007669"/>
    <property type="project" value="InterPro"/>
</dbReference>
<keyword evidence="6" id="KW-1185">Reference proteome</keyword>
<sequence>MRRLVATGSVWATGQYQARRQRGTRYARLSLEHPARMLPAIAHRAVASFSAPGEVVLDPMCGIGTTLVEAAHLGRDGVGFELEPKWACIARDNLALAAAQGAVGQGEVHLGEASWQAARLAEDEGRRASLLLTSPPYGSMTHGQVRSRRDGAEAVEKQAYRYARARLRTNLAHQPLEELLGSFTGILSACRPLLEPGAHVVITTRPYRAKGESIDFPARVMGAARQAGLEPVGRCAALMCALRDGEVVGRTSFFQSIETARLRGTGLPAHVIQHEDVLVLRNPEQDKPGSEGER</sequence>
<dbReference type="SUPFAM" id="SSF53335">
    <property type="entry name" value="S-adenosyl-L-methionine-dependent methyltransferases"/>
    <property type="match status" value="2"/>
</dbReference>
<name>A0A7W8VGI7_9ACTN</name>
<evidence type="ECO:0000259" key="4">
    <source>
        <dbReference type="Pfam" id="PF01555"/>
    </source>
</evidence>
<dbReference type="GO" id="GO:0032259">
    <property type="term" value="P:methylation"/>
    <property type="evidence" value="ECO:0007669"/>
    <property type="project" value="UniProtKB-KW"/>
</dbReference>
<comment type="caution">
    <text evidence="5">The sequence shown here is derived from an EMBL/GenBank/DDBJ whole genome shotgun (WGS) entry which is preliminary data.</text>
</comment>
<dbReference type="InterPro" id="IPR029063">
    <property type="entry name" value="SAM-dependent_MTases_sf"/>
</dbReference>
<keyword evidence="2" id="KW-0808">Transferase</keyword>
<reference evidence="5 6" key="1">
    <citation type="submission" date="2020-08" db="EMBL/GenBank/DDBJ databases">
        <title>Sequencing the genomes of 1000 actinobacteria strains.</title>
        <authorList>
            <person name="Klenk H.-P."/>
        </authorList>
    </citation>
    <scope>NUCLEOTIDE SEQUENCE [LARGE SCALE GENOMIC DNA]</scope>
    <source>
        <strain evidence="5 6">DSM 44551</strain>
    </source>
</reference>
<protein>
    <recommendedName>
        <fullName evidence="3">Methyltransferase</fullName>
        <ecNumber evidence="3">2.1.1.-</ecNumber>
    </recommendedName>
</protein>
<dbReference type="AlphaFoldDB" id="A0A7W8VGI7"/>
<gene>
    <name evidence="5" type="ORF">HDA36_005368</name>
</gene>
<evidence type="ECO:0000313" key="6">
    <source>
        <dbReference type="Proteomes" id="UP000572635"/>
    </source>
</evidence>
<feature type="domain" description="DNA methylase N-4/N-6" evidence="4">
    <location>
        <begin position="7"/>
        <end position="87"/>
    </location>
</feature>
<accession>A0A7W8VGI7</accession>
<dbReference type="RefSeq" id="WP_312893882.1">
    <property type="nucleotide sequence ID" value="NZ_BAAAJD010000117.1"/>
</dbReference>
<evidence type="ECO:0000313" key="5">
    <source>
        <dbReference type="EMBL" id="MBB5435220.1"/>
    </source>
</evidence>
<dbReference type="Proteomes" id="UP000572635">
    <property type="component" value="Unassembled WGS sequence"/>
</dbReference>
<evidence type="ECO:0000256" key="1">
    <source>
        <dbReference type="ARBA" id="ARBA00022603"/>
    </source>
</evidence>
<comment type="similarity">
    <text evidence="3">Belongs to the N(4)/N(6)-methyltransferase family.</text>
</comment>
<keyword evidence="1 5" id="KW-0489">Methyltransferase</keyword>
<dbReference type="EMBL" id="JACHDB010000002">
    <property type="protein sequence ID" value="MBB5435220.1"/>
    <property type="molecule type" value="Genomic_DNA"/>
</dbReference>
<organism evidence="5 6">
    <name type="scientific">Nocardiopsis composta</name>
    <dbReference type="NCBI Taxonomy" id="157465"/>
    <lineage>
        <taxon>Bacteria</taxon>
        <taxon>Bacillati</taxon>
        <taxon>Actinomycetota</taxon>
        <taxon>Actinomycetes</taxon>
        <taxon>Streptosporangiales</taxon>
        <taxon>Nocardiopsidaceae</taxon>
        <taxon>Nocardiopsis</taxon>
    </lineage>
</organism>
<evidence type="ECO:0000256" key="2">
    <source>
        <dbReference type="ARBA" id="ARBA00022679"/>
    </source>
</evidence>
<dbReference type="InterPro" id="IPR001091">
    <property type="entry name" value="RM_Methyltransferase"/>
</dbReference>
<evidence type="ECO:0000256" key="3">
    <source>
        <dbReference type="RuleBase" id="RU362026"/>
    </source>
</evidence>